<sequence>MVSRSERGSEIVQFVVVLPLLLAMLFSIMQLAGMMLATSQVSSEITRACRQLDVVGFQRAADKERFVKDGILGASTQLDPDRLSVGGVTWAYEKRTQRQDVEDGSVLEQEALVAIASYDVRYRLHAIADLPGLTGKVLERHVRCSLVDGRTIEIERGSS</sequence>
<dbReference type="OrthoDB" id="3174719at2"/>
<dbReference type="AlphaFoldDB" id="A0A3N0IQQ4"/>
<dbReference type="InterPro" id="IPR012495">
    <property type="entry name" value="TadE-like_dom"/>
</dbReference>
<protein>
    <submittedName>
        <fullName evidence="3">Pilus assembly protein TadE</fullName>
    </submittedName>
</protein>
<evidence type="ECO:0000259" key="1">
    <source>
        <dbReference type="Pfam" id="PF07811"/>
    </source>
</evidence>
<dbReference type="Proteomes" id="UP000253817">
    <property type="component" value="Unassembled WGS sequence"/>
</dbReference>
<reference evidence="3" key="3">
    <citation type="journal article" date="2019" name="Microbiol. Resour. Announc.">
        <title>Draft Genome Sequences of Type Strains of Gordonibacter faecihominis, Paraeggerthella hongkongensis, Parvibacter caecicola,Slackia equolifaciens, Slackia faecicanis, and Slackia isoflavoniconvertens.</title>
        <authorList>
            <person name="Danylec N."/>
            <person name="Stoll D.A."/>
            <person name="Dotsch A."/>
            <person name="Huch M."/>
        </authorList>
    </citation>
    <scope>NUCLEOTIDE SEQUENCE</scope>
    <source>
        <strain evidence="3">DSM 16107</strain>
    </source>
</reference>
<keyword evidence="4" id="KW-1185">Reference proteome</keyword>
<dbReference type="EMBL" id="QICC01000135">
    <property type="protein sequence ID" value="RNM39177.1"/>
    <property type="molecule type" value="Genomic_DNA"/>
</dbReference>
<dbReference type="Proteomes" id="UP000270112">
    <property type="component" value="Unassembled WGS sequence"/>
</dbReference>
<comment type="caution">
    <text evidence="3">The sequence shown here is derived from an EMBL/GenBank/DDBJ whole genome shotgun (WGS) entry which is preliminary data.</text>
</comment>
<gene>
    <name evidence="2" type="ORF">C1876_11335</name>
    <name evidence="3" type="ORF">DMP09_16965</name>
</gene>
<reference evidence="5" key="2">
    <citation type="submission" date="2018-05" db="EMBL/GenBank/DDBJ databases">
        <title>Genome Sequencing of selected type strains of the family Eggerthellaceae.</title>
        <authorList>
            <person name="Danylec N."/>
            <person name="Stoll D.A."/>
            <person name="Doetsch A."/>
            <person name="Huch M."/>
        </authorList>
    </citation>
    <scope>NUCLEOTIDE SEQUENCE [LARGE SCALE GENOMIC DNA]</scope>
    <source>
        <strain evidence="5">DSM 16107</strain>
    </source>
</reference>
<dbReference type="EMBL" id="PPTT01000019">
    <property type="protein sequence ID" value="RDB68006.1"/>
    <property type="molecule type" value="Genomic_DNA"/>
</dbReference>
<evidence type="ECO:0000313" key="2">
    <source>
        <dbReference type="EMBL" id="RDB68006.1"/>
    </source>
</evidence>
<reference evidence="2 4" key="1">
    <citation type="journal article" date="2018" name="Elife">
        <title>Discovery and characterization of a prevalent human gut bacterial enzyme sufficient for the inactivation of a family of plant toxins.</title>
        <authorList>
            <person name="Koppel N."/>
            <person name="Bisanz J.E."/>
            <person name="Pandelia M.E."/>
            <person name="Turnbaugh P.J."/>
            <person name="Balskus E.P."/>
        </authorList>
    </citation>
    <scope>NUCLEOTIDE SEQUENCE [LARGE SCALE GENOMIC DNA]</scope>
    <source>
        <strain evidence="2 4">DSM 16107</strain>
    </source>
</reference>
<proteinExistence type="predicted"/>
<accession>A0A3N0IQQ4</accession>
<name>A0A3N0IQQ4_9ACTN</name>
<dbReference type="RefSeq" id="WP_114546840.1">
    <property type="nucleotide sequence ID" value="NZ_PPTT01000019.1"/>
</dbReference>
<evidence type="ECO:0000313" key="3">
    <source>
        <dbReference type="EMBL" id="RNM39177.1"/>
    </source>
</evidence>
<evidence type="ECO:0000313" key="5">
    <source>
        <dbReference type="Proteomes" id="UP000270112"/>
    </source>
</evidence>
<organism evidence="3 5">
    <name type="scientific">Eggerthella sinensis</name>
    <dbReference type="NCBI Taxonomy" id="242230"/>
    <lineage>
        <taxon>Bacteria</taxon>
        <taxon>Bacillati</taxon>
        <taxon>Actinomycetota</taxon>
        <taxon>Coriobacteriia</taxon>
        <taxon>Eggerthellales</taxon>
        <taxon>Eggerthellaceae</taxon>
        <taxon>Eggerthella</taxon>
    </lineage>
</organism>
<evidence type="ECO:0000313" key="4">
    <source>
        <dbReference type="Proteomes" id="UP000253817"/>
    </source>
</evidence>
<feature type="domain" description="TadE-like" evidence="1">
    <location>
        <begin position="8"/>
        <end position="42"/>
    </location>
</feature>
<dbReference type="Pfam" id="PF07811">
    <property type="entry name" value="TadE"/>
    <property type="match status" value="1"/>
</dbReference>